<sequence>MNPVVLTFLGVSGPYPGSDDLPSVLLTYGRTNILLDAGEGIQSKLLKVGKSVTSINAVLITHMHGDHVLGLVPLIQSRSLAGSTTPLYLVGPEGLYEYLICSFKNLYFEPGYKTGVFEVSPQAEEGISKEVEIVDLVNALPTQPAGDTPLLKFSISKNSLLRLGNDVYVKPFEVKHSITVLAYRIDIKSRLEGRNVSICYVTDTLPLEETVKECYGVNVLIHDSTFASDLNDKALEYKHSTSIKAAEIALKSHAEMLVLYHISPRYKDKLKLLSEARSLFEHTYIVEKYWKLYIKG</sequence>
<dbReference type="SUPFAM" id="SSF56281">
    <property type="entry name" value="Metallo-hydrolase/oxidoreductase"/>
    <property type="match status" value="1"/>
</dbReference>
<dbReference type="PANTHER" id="PTHR46018">
    <property type="entry name" value="ZINC PHOSPHODIESTERASE ELAC PROTEIN 1"/>
    <property type="match status" value="1"/>
</dbReference>
<comment type="function">
    <text evidence="9">Zinc phosphodiesterase, which displays some tRNA 3'-processing endonuclease activity. Probably involved in tRNA maturation, by removing a 3'-trailer from precursor tRNA.</text>
</comment>
<dbReference type="EC" id="3.1.26.11" evidence="9"/>
<proteinExistence type="inferred from homology"/>
<comment type="catalytic activity">
    <reaction evidence="9">
        <text>Endonucleolytic cleavage of RNA, removing extra 3' nucleotides from tRNA precursor, generating 3' termini of tRNAs. A 3'-hydroxy group is left at the tRNA terminus and a 5'-phosphoryl group is left at the trailer molecule.</text>
        <dbReference type="EC" id="3.1.26.11"/>
    </reaction>
</comment>
<comment type="caution">
    <text evidence="9">Lacks conserved residue(s) required for the propagation of feature annotation.</text>
</comment>
<dbReference type="InterPro" id="IPR001279">
    <property type="entry name" value="Metallo-B-lactamas"/>
</dbReference>
<feature type="domain" description="Metallo-beta-lactamase" evidence="10">
    <location>
        <begin position="31"/>
        <end position="262"/>
    </location>
</feature>
<name>A0A2R7Y6T6_9CREN</name>
<dbReference type="CDD" id="cd07717">
    <property type="entry name" value="RNaseZ_ZiPD-like_MBL-fold"/>
    <property type="match status" value="1"/>
</dbReference>
<comment type="caution">
    <text evidence="11">The sequence shown here is derived from an EMBL/GenBank/DDBJ whole genome shotgun (WGS) entry which is preliminary data.</text>
</comment>
<dbReference type="HAMAP" id="MF_01818">
    <property type="entry name" value="RNase_Z_BN"/>
    <property type="match status" value="1"/>
</dbReference>
<reference evidence="11" key="2">
    <citation type="journal article" date="2018" name="Syst. Appl. Microbiol.">
        <title>A new symbiotic nanoarchaeote (Candidatus Nanoclepta minutus) and its host (Zestosphaera tikiterensis gen. nov., sp. nov.) from a New Zealand hot spring.</title>
        <authorList>
            <person name="St John E."/>
            <person name="Liu Y."/>
            <person name="Podar M."/>
            <person name="Stott M.B."/>
            <person name="Meneghin J."/>
            <person name="Chen Z."/>
            <person name="Lagutin K."/>
            <person name="Mitchell K."/>
            <person name="Reysenbach A.L."/>
        </authorList>
    </citation>
    <scope>NUCLEOTIDE SEQUENCE [LARGE SCALE GENOMIC DNA]</scope>
    <source>
        <strain evidence="11">NZ3</strain>
    </source>
</reference>
<dbReference type="InterPro" id="IPR036866">
    <property type="entry name" value="RibonucZ/Hydroxyglut_hydro"/>
</dbReference>
<dbReference type="InterPro" id="IPR013471">
    <property type="entry name" value="RNase_Z/BN"/>
</dbReference>
<keyword evidence="5" id="KW-0479">Metal-binding</keyword>
<dbReference type="Gene3D" id="3.60.15.10">
    <property type="entry name" value="Ribonuclease Z/Hydroxyacylglutathione hydrolase-like"/>
    <property type="match status" value="1"/>
</dbReference>
<evidence type="ECO:0000256" key="2">
    <source>
        <dbReference type="ARBA" id="ARBA00011738"/>
    </source>
</evidence>
<gene>
    <name evidence="9" type="primary">rnz</name>
    <name evidence="11" type="ORF">B7O98_02075</name>
</gene>
<evidence type="ECO:0000256" key="9">
    <source>
        <dbReference type="HAMAP-Rule" id="MF_01818"/>
    </source>
</evidence>
<evidence type="ECO:0000256" key="8">
    <source>
        <dbReference type="ARBA" id="ARBA00022833"/>
    </source>
</evidence>
<dbReference type="GO" id="GO:0046872">
    <property type="term" value="F:metal ion binding"/>
    <property type="evidence" value="ECO:0007669"/>
    <property type="project" value="UniProtKB-KW"/>
</dbReference>
<feature type="active site" description="Proton acceptor" evidence="9">
    <location>
        <position position="66"/>
    </location>
</feature>
<dbReference type="PANTHER" id="PTHR46018:SF2">
    <property type="entry name" value="ZINC PHOSPHODIESTERASE ELAC PROTEIN 1"/>
    <property type="match status" value="1"/>
</dbReference>
<evidence type="ECO:0000256" key="7">
    <source>
        <dbReference type="ARBA" id="ARBA00022801"/>
    </source>
</evidence>
<evidence type="ECO:0000256" key="1">
    <source>
        <dbReference type="ARBA" id="ARBA00001947"/>
    </source>
</evidence>
<reference evidence="11" key="1">
    <citation type="submission" date="2017-04" db="EMBL/GenBank/DDBJ databases">
        <authorList>
            <person name="Afonso C.L."/>
            <person name="Miller P.J."/>
            <person name="Scott M.A."/>
            <person name="Spackman E."/>
            <person name="Goraichik I."/>
            <person name="Dimitrov K.M."/>
            <person name="Suarez D.L."/>
            <person name="Swayne D.E."/>
        </authorList>
    </citation>
    <scope>NUCLEOTIDE SEQUENCE</scope>
    <source>
        <strain evidence="11">NZ3</strain>
    </source>
</reference>
<keyword evidence="8" id="KW-0862">Zinc</keyword>
<keyword evidence="6 9" id="KW-0255">Endonuclease</keyword>
<evidence type="ECO:0000313" key="12">
    <source>
        <dbReference type="Proteomes" id="UP000244093"/>
    </source>
</evidence>
<keyword evidence="4 9" id="KW-0540">Nuclease</keyword>
<comment type="subunit">
    <text evidence="2 9">Homodimer.</text>
</comment>
<accession>A0A2R7Y6T6</accession>
<evidence type="ECO:0000256" key="5">
    <source>
        <dbReference type="ARBA" id="ARBA00022723"/>
    </source>
</evidence>
<evidence type="ECO:0000256" key="3">
    <source>
        <dbReference type="ARBA" id="ARBA00022694"/>
    </source>
</evidence>
<comment type="cofactor">
    <cofactor evidence="1">
        <name>Zn(2+)</name>
        <dbReference type="ChEBI" id="CHEBI:29105"/>
    </cofactor>
</comment>
<organism evidence="11 12">
    <name type="scientific">Zestosphaera tikiterensis</name>
    <dbReference type="NCBI Taxonomy" id="1973259"/>
    <lineage>
        <taxon>Archaea</taxon>
        <taxon>Thermoproteota</taxon>
        <taxon>Thermoprotei</taxon>
        <taxon>Desulfurococcales</taxon>
        <taxon>Desulfurococcaceae</taxon>
        <taxon>Zestosphaera</taxon>
    </lineage>
</organism>
<dbReference type="GO" id="GO:0042781">
    <property type="term" value="F:3'-tRNA processing endoribonuclease activity"/>
    <property type="evidence" value="ECO:0007669"/>
    <property type="project" value="UniProtKB-UniRule"/>
</dbReference>
<dbReference type="Pfam" id="PF12706">
    <property type="entry name" value="Lactamase_B_2"/>
    <property type="match status" value="1"/>
</dbReference>
<evidence type="ECO:0000313" key="11">
    <source>
        <dbReference type="EMBL" id="PUA33244.1"/>
    </source>
</evidence>
<keyword evidence="7 9" id="KW-0378">Hydrolase</keyword>
<protein>
    <recommendedName>
        <fullName evidence="9">Ribonuclease Z</fullName>
        <shortName evidence="9">RNase Z</shortName>
        <ecNumber evidence="9">3.1.26.11</ecNumber>
    </recommendedName>
    <alternativeName>
        <fullName evidence="9">tRNA 3 endonuclease</fullName>
    </alternativeName>
    <alternativeName>
        <fullName evidence="9">tRNase Z</fullName>
    </alternativeName>
</protein>
<comment type="similarity">
    <text evidence="9">Belongs to the RNase Z family.</text>
</comment>
<dbReference type="AlphaFoldDB" id="A0A2R7Y6T6"/>
<dbReference type="EMBL" id="NBVN01000002">
    <property type="protein sequence ID" value="PUA33244.1"/>
    <property type="molecule type" value="Genomic_DNA"/>
</dbReference>
<dbReference type="Proteomes" id="UP000244093">
    <property type="component" value="Unassembled WGS sequence"/>
</dbReference>
<evidence type="ECO:0000259" key="10">
    <source>
        <dbReference type="Pfam" id="PF12706"/>
    </source>
</evidence>
<evidence type="ECO:0000256" key="6">
    <source>
        <dbReference type="ARBA" id="ARBA00022759"/>
    </source>
</evidence>
<evidence type="ECO:0000256" key="4">
    <source>
        <dbReference type="ARBA" id="ARBA00022722"/>
    </source>
</evidence>
<keyword evidence="3 9" id="KW-0819">tRNA processing</keyword>